<accession>A0A1V5ZLK1</accession>
<reference evidence="1" key="1">
    <citation type="submission" date="2017-02" db="EMBL/GenBank/DDBJ databases">
        <title>Delving into the versatile metabolic prowess of the omnipresent phylum Bacteroidetes.</title>
        <authorList>
            <person name="Nobu M.K."/>
            <person name="Mei R."/>
            <person name="Narihiro T."/>
            <person name="Kuroda K."/>
            <person name="Liu W.-T."/>
        </authorList>
    </citation>
    <scope>NUCLEOTIDE SEQUENCE</scope>
    <source>
        <strain evidence="1">ADurb.Bin160</strain>
    </source>
</reference>
<gene>
    <name evidence="1" type="ORF">BWY04_01113</name>
</gene>
<sequence length="63" mass="7079">MYNTARMNTVNKVSNFFEKGSSNFGKKFLIPLSIVLAISVVAKTVDDSKTRLSNVLLEQIDRE</sequence>
<name>A0A1V5ZLK1_9BACT</name>
<organism evidence="1">
    <name type="scientific">candidate division CPR1 bacterium ADurb.Bin160</name>
    <dbReference type="NCBI Taxonomy" id="1852826"/>
    <lineage>
        <taxon>Bacteria</taxon>
        <taxon>candidate division CPR1</taxon>
    </lineage>
</organism>
<dbReference type="EMBL" id="MWDB01000027">
    <property type="protein sequence ID" value="OQB40956.1"/>
    <property type="molecule type" value="Genomic_DNA"/>
</dbReference>
<comment type="caution">
    <text evidence="1">The sequence shown here is derived from an EMBL/GenBank/DDBJ whole genome shotgun (WGS) entry which is preliminary data.</text>
</comment>
<protein>
    <submittedName>
        <fullName evidence="1">Uncharacterized protein</fullName>
    </submittedName>
</protein>
<dbReference type="AlphaFoldDB" id="A0A1V5ZLK1"/>
<dbReference type="Proteomes" id="UP000485621">
    <property type="component" value="Unassembled WGS sequence"/>
</dbReference>
<evidence type="ECO:0000313" key="1">
    <source>
        <dbReference type="EMBL" id="OQB40956.1"/>
    </source>
</evidence>
<proteinExistence type="predicted"/>